<evidence type="ECO:0008006" key="3">
    <source>
        <dbReference type="Google" id="ProtNLM"/>
    </source>
</evidence>
<dbReference type="EMBL" id="RQJP01000007">
    <property type="protein sequence ID" value="RRB10292.1"/>
    <property type="molecule type" value="Genomic_DNA"/>
</dbReference>
<dbReference type="GO" id="GO:0030638">
    <property type="term" value="P:polyketide metabolic process"/>
    <property type="evidence" value="ECO:0007669"/>
    <property type="project" value="InterPro"/>
</dbReference>
<dbReference type="Pfam" id="PF07366">
    <property type="entry name" value="SnoaL"/>
    <property type="match status" value="1"/>
</dbReference>
<proteinExistence type="predicted"/>
<dbReference type="RefSeq" id="WP_124910305.1">
    <property type="nucleotide sequence ID" value="NZ_RQJP01000007.1"/>
</dbReference>
<dbReference type="InterPro" id="IPR032710">
    <property type="entry name" value="NTF2-like_dom_sf"/>
</dbReference>
<comment type="caution">
    <text evidence="1">The sequence shown here is derived from an EMBL/GenBank/DDBJ whole genome shotgun (WGS) entry which is preliminary data.</text>
</comment>
<gene>
    <name evidence="1" type="ORF">EHT87_29100</name>
</gene>
<dbReference type="SUPFAM" id="SSF54427">
    <property type="entry name" value="NTF2-like"/>
    <property type="match status" value="1"/>
</dbReference>
<dbReference type="Gene3D" id="3.10.450.50">
    <property type="match status" value="1"/>
</dbReference>
<dbReference type="OrthoDB" id="4774596at2"/>
<dbReference type="InterPro" id="IPR009959">
    <property type="entry name" value="Cyclase_SnoaL-like"/>
</dbReference>
<dbReference type="Proteomes" id="UP000274271">
    <property type="component" value="Unassembled WGS sequence"/>
</dbReference>
<name>A0A3P1CAE8_9BACT</name>
<dbReference type="AlphaFoldDB" id="A0A3P1CAE8"/>
<evidence type="ECO:0000313" key="1">
    <source>
        <dbReference type="EMBL" id="RRB10292.1"/>
    </source>
</evidence>
<organism evidence="1 2">
    <name type="scientific">Larkinella knui</name>
    <dbReference type="NCBI Taxonomy" id="2025310"/>
    <lineage>
        <taxon>Bacteria</taxon>
        <taxon>Pseudomonadati</taxon>
        <taxon>Bacteroidota</taxon>
        <taxon>Cytophagia</taxon>
        <taxon>Cytophagales</taxon>
        <taxon>Spirosomataceae</taxon>
        <taxon>Larkinella</taxon>
    </lineage>
</organism>
<sequence>METFVENRTIVADFIDQIWNKNRFDTLDAYLHPDFIDHSLPVSFPANQEGLKRWIKTTSQAFDHKTVIEELVTEGTTCILKLRMHVRQIGVWRDIEPAGAEASVVGYRCFKLLDGKISQHWALLDGNSLENQLRSSAHGCKIQG</sequence>
<reference evidence="1 2" key="1">
    <citation type="submission" date="2018-11" db="EMBL/GenBank/DDBJ databases">
        <authorList>
            <person name="Zhou Z."/>
            <person name="Wang G."/>
        </authorList>
    </citation>
    <scope>NUCLEOTIDE SEQUENCE [LARGE SCALE GENOMIC DNA]</scope>
    <source>
        <strain evidence="1 2">KCTC42998</strain>
    </source>
</reference>
<keyword evidence="2" id="KW-1185">Reference proteome</keyword>
<evidence type="ECO:0000313" key="2">
    <source>
        <dbReference type="Proteomes" id="UP000274271"/>
    </source>
</evidence>
<accession>A0A3P1CAE8</accession>
<protein>
    <recommendedName>
        <fullName evidence="3">Ester cyclase</fullName>
    </recommendedName>
</protein>